<evidence type="ECO:0000313" key="1">
    <source>
        <dbReference type="EMBL" id="KAI4338630.1"/>
    </source>
</evidence>
<dbReference type="Proteomes" id="UP001057402">
    <property type="component" value="Chromosome 7"/>
</dbReference>
<keyword evidence="2" id="KW-1185">Reference proteome</keyword>
<reference evidence="2" key="1">
    <citation type="journal article" date="2023" name="Front. Plant Sci.">
        <title>Chromosomal-level genome assembly of Melastoma candidum provides insights into trichome evolution.</title>
        <authorList>
            <person name="Zhong Y."/>
            <person name="Wu W."/>
            <person name="Sun C."/>
            <person name="Zou P."/>
            <person name="Liu Y."/>
            <person name="Dai S."/>
            <person name="Zhou R."/>
        </authorList>
    </citation>
    <scope>NUCLEOTIDE SEQUENCE [LARGE SCALE GENOMIC DNA]</scope>
</reference>
<comment type="caution">
    <text evidence="1">The sequence shown here is derived from an EMBL/GenBank/DDBJ whole genome shotgun (WGS) entry which is preliminary data.</text>
</comment>
<gene>
    <name evidence="1" type="ORF">MLD38_023665</name>
</gene>
<sequence>MSRAKALAGFFLALLPLCAFAIDAGYNCNCDDEGFWSAQRILECQKVSDFLIAVAYFSIPIELLYFVSFSDVPFKWVLVQFIAFIVLCGLTHLLNGWTYYGPHSFQLMLSLTIAKLLTALVSCATAITLLTLIPILLKAKVRELFLRQNVLELDQEVEMMKRQKEAGLHVRMLTREIRKSLDKHTILYTTLVELSKTLDLHNCIVWMPNESRSEMIMTHELKAGSLRNYGRSVPIDDPDVKEIRETKGVRILRPESALAAASGNGLDELGPIAAVRMPMLRASNFKGGTPESVDTHYAILVLVLPFANFRHWSYHEMEIVEVVADQVAVALSHAAVLEESQLMREKLAEQNRTLQHAKRNAMMASQARDSFQKVMSHGMRKPMHSIVGLLSILEGESLNSDQKLLVGTMSKTSHVLSTLISDVMEISAKVDGKFPLEIRRFHLHSMIKEASCLAKCLCILKGFGFEIEVQSSLPDLVMGEENRTFQVILHVVGYLLDSYNGVGTVKLRILQESRIDGKNNEKSWGGALMMMSSEFVHVKLEAEISGGGPESSSIVPSDRPAITTSHGNNDTSALSFSVCKKIVQMMQGSIWIASRPQGLPQRMTLVLRFQLLSSWGEAASLFHGDTHLTQFTGLRVLLADDDSVNKAVTKKLLEKLGCQVTTVSSGMECLAALTRAENSYRVVLLDLHMHDIDGFDVTMRIRKFRSQSRPLIVALTVNAEERIWERCLLAGMNGVIWKPIVLQGLSDELRRVLQRAGDVV</sequence>
<accession>A0ACB9NWI9</accession>
<name>A0ACB9NWI9_9MYRT</name>
<protein>
    <submittedName>
        <fullName evidence="1">Uncharacterized protein</fullName>
    </submittedName>
</protein>
<evidence type="ECO:0000313" key="2">
    <source>
        <dbReference type="Proteomes" id="UP001057402"/>
    </source>
</evidence>
<proteinExistence type="predicted"/>
<dbReference type="EMBL" id="CM042886">
    <property type="protein sequence ID" value="KAI4338630.1"/>
    <property type="molecule type" value="Genomic_DNA"/>
</dbReference>
<organism evidence="1 2">
    <name type="scientific">Melastoma candidum</name>
    <dbReference type="NCBI Taxonomy" id="119954"/>
    <lineage>
        <taxon>Eukaryota</taxon>
        <taxon>Viridiplantae</taxon>
        <taxon>Streptophyta</taxon>
        <taxon>Embryophyta</taxon>
        <taxon>Tracheophyta</taxon>
        <taxon>Spermatophyta</taxon>
        <taxon>Magnoliopsida</taxon>
        <taxon>eudicotyledons</taxon>
        <taxon>Gunneridae</taxon>
        <taxon>Pentapetalae</taxon>
        <taxon>rosids</taxon>
        <taxon>malvids</taxon>
        <taxon>Myrtales</taxon>
        <taxon>Melastomataceae</taxon>
        <taxon>Melastomatoideae</taxon>
        <taxon>Melastomateae</taxon>
        <taxon>Melastoma</taxon>
    </lineage>
</organism>